<feature type="region of interest" description="Disordered" evidence="1">
    <location>
        <begin position="28"/>
        <end position="54"/>
    </location>
</feature>
<dbReference type="EMBL" id="JH816603">
    <property type="protein sequence ID" value="EKC25905.1"/>
    <property type="molecule type" value="Genomic_DNA"/>
</dbReference>
<gene>
    <name evidence="2" type="ORF">CGI_10008052</name>
</gene>
<accession>K1QAM8</accession>
<dbReference type="HOGENOM" id="CLU_1462688_0_0_1"/>
<reference evidence="2" key="1">
    <citation type="journal article" date="2012" name="Nature">
        <title>The oyster genome reveals stress adaptation and complexity of shell formation.</title>
        <authorList>
            <person name="Zhang G."/>
            <person name="Fang X."/>
            <person name="Guo X."/>
            <person name="Li L."/>
            <person name="Luo R."/>
            <person name="Xu F."/>
            <person name="Yang P."/>
            <person name="Zhang L."/>
            <person name="Wang X."/>
            <person name="Qi H."/>
            <person name="Xiong Z."/>
            <person name="Que H."/>
            <person name="Xie Y."/>
            <person name="Holland P.W."/>
            <person name="Paps J."/>
            <person name="Zhu Y."/>
            <person name="Wu F."/>
            <person name="Chen Y."/>
            <person name="Wang J."/>
            <person name="Peng C."/>
            <person name="Meng J."/>
            <person name="Yang L."/>
            <person name="Liu J."/>
            <person name="Wen B."/>
            <person name="Zhang N."/>
            <person name="Huang Z."/>
            <person name="Zhu Q."/>
            <person name="Feng Y."/>
            <person name="Mount A."/>
            <person name="Hedgecock D."/>
            <person name="Xu Z."/>
            <person name="Liu Y."/>
            <person name="Domazet-Loso T."/>
            <person name="Du Y."/>
            <person name="Sun X."/>
            <person name="Zhang S."/>
            <person name="Liu B."/>
            <person name="Cheng P."/>
            <person name="Jiang X."/>
            <person name="Li J."/>
            <person name="Fan D."/>
            <person name="Wang W."/>
            <person name="Fu W."/>
            <person name="Wang T."/>
            <person name="Wang B."/>
            <person name="Zhang J."/>
            <person name="Peng Z."/>
            <person name="Li Y."/>
            <person name="Li N."/>
            <person name="Wang J."/>
            <person name="Chen M."/>
            <person name="He Y."/>
            <person name="Tan F."/>
            <person name="Song X."/>
            <person name="Zheng Q."/>
            <person name="Huang R."/>
            <person name="Yang H."/>
            <person name="Du X."/>
            <person name="Chen L."/>
            <person name="Yang M."/>
            <person name="Gaffney P.M."/>
            <person name="Wang S."/>
            <person name="Luo L."/>
            <person name="She Z."/>
            <person name="Ming Y."/>
            <person name="Huang W."/>
            <person name="Zhang S."/>
            <person name="Huang B."/>
            <person name="Zhang Y."/>
            <person name="Qu T."/>
            <person name="Ni P."/>
            <person name="Miao G."/>
            <person name="Wang J."/>
            <person name="Wang Q."/>
            <person name="Steinberg C.E."/>
            <person name="Wang H."/>
            <person name="Li N."/>
            <person name="Qian L."/>
            <person name="Zhang G."/>
            <person name="Li Y."/>
            <person name="Yang H."/>
            <person name="Liu X."/>
            <person name="Wang J."/>
            <person name="Yin Y."/>
            <person name="Wang J."/>
        </authorList>
    </citation>
    <scope>NUCLEOTIDE SEQUENCE [LARGE SCALE GENOMIC DNA]</scope>
    <source>
        <strain evidence="2">05x7-T-G4-1.051#20</strain>
    </source>
</reference>
<dbReference type="AlphaFoldDB" id="K1QAM8"/>
<dbReference type="InParanoid" id="K1QAM8"/>
<evidence type="ECO:0000256" key="1">
    <source>
        <dbReference type="SAM" id="MobiDB-lite"/>
    </source>
</evidence>
<name>K1QAM8_MAGGI</name>
<evidence type="ECO:0000313" key="2">
    <source>
        <dbReference type="EMBL" id="EKC25905.1"/>
    </source>
</evidence>
<proteinExistence type="predicted"/>
<sequence length="185" mass="20244">MLAMSNTEDPSNWVIDWAVHARNHFSHPSEQPVYPGNLSQSLGDSQGPLLPSTGSNVSDPIYSLSGLSSQCFNKHRSIAKDEKTITLSEEHIQAGLRDGTLSIPDSQVIESGSLDEGQVEVISHGHIIEEGQVIESGDGVMSEEEEEEENEEDVEQEEMIAMEHLSDSVVEENLSVGEDLNMQIT</sequence>
<organism evidence="2">
    <name type="scientific">Magallana gigas</name>
    <name type="common">Pacific oyster</name>
    <name type="synonym">Crassostrea gigas</name>
    <dbReference type="NCBI Taxonomy" id="29159"/>
    <lineage>
        <taxon>Eukaryota</taxon>
        <taxon>Metazoa</taxon>
        <taxon>Spiralia</taxon>
        <taxon>Lophotrochozoa</taxon>
        <taxon>Mollusca</taxon>
        <taxon>Bivalvia</taxon>
        <taxon>Autobranchia</taxon>
        <taxon>Pteriomorphia</taxon>
        <taxon>Ostreida</taxon>
        <taxon>Ostreoidea</taxon>
        <taxon>Ostreidae</taxon>
        <taxon>Magallana</taxon>
    </lineage>
</organism>
<protein>
    <submittedName>
        <fullName evidence="2">Uncharacterized protein</fullName>
    </submittedName>
</protein>